<name>A0AAD9D8L7_9STRA</name>
<keyword evidence="4" id="KW-0472">Membrane</keyword>
<evidence type="ECO:0000256" key="4">
    <source>
        <dbReference type="SAM" id="Phobius"/>
    </source>
</evidence>
<proteinExistence type="inferred from homology"/>
<keyword evidence="4" id="KW-0812">Transmembrane</keyword>
<dbReference type="EC" id="2.8.2.-" evidence="6"/>
<dbReference type="InterPro" id="IPR027417">
    <property type="entry name" value="P-loop_NTPase"/>
</dbReference>
<keyword evidence="7" id="KW-1185">Reference proteome</keyword>
<accession>A0AAD9D8L7</accession>
<dbReference type="InterPro" id="IPR000863">
    <property type="entry name" value="Sulfotransferase_dom"/>
</dbReference>
<dbReference type="Proteomes" id="UP001224775">
    <property type="component" value="Unassembled WGS sequence"/>
</dbReference>
<dbReference type="EMBL" id="JATAAI010000027">
    <property type="protein sequence ID" value="KAK1736860.1"/>
    <property type="molecule type" value="Genomic_DNA"/>
</dbReference>
<dbReference type="SUPFAM" id="SSF52540">
    <property type="entry name" value="P-loop containing nucleoside triphosphate hydrolases"/>
    <property type="match status" value="1"/>
</dbReference>
<protein>
    <submittedName>
        <fullName evidence="6">Sulfotransferase family protein</fullName>
        <ecNumber evidence="6">2.8.2.-</ecNumber>
    </submittedName>
</protein>
<keyword evidence="2 6" id="KW-0808">Transferase</keyword>
<comment type="similarity">
    <text evidence="1">Belongs to the sulfotransferase 1 family.</text>
</comment>
<dbReference type="PANTHER" id="PTHR11783">
    <property type="entry name" value="SULFOTRANSFERASE SULT"/>
    <property type="match status" value="1"/>
</dbReference>
<sequence>MLSHLRSKDQNESIDSVSADNSGDGSLRLPALRYCCLMTSLTQRQYILGITVAILAAVYAALPTLMAALLKHMFTAPNQVPWTGGGHLRLIDIDGMPAQALYSVERAHELVSSSFQHKQGDVWVASYVKSGTTWTIGILAALVGHPAAEYAGNLQKVTRLFCPQPELPDLGFGDDGFGHSMEQLNDWSGMDIGRNNRNYRCFKSHWPSKDHVVSNGKSKFIYVLRNAQDQLISHWNQVYGMGFHYGTEDMTFEGGWDDFVQDWLDGNVENGSYFDHVASWFKRVDEPDVLLVRFEELKRNPSRVIEQIAAFIGMDDVTPTKIQNVMDLTSFDRMKLADEQDMGLRFMRWLGVLRRAHVRQGEVGSADGSRLTFSTEQLAALESLYKEKLQPLGVPREWIIL</sequence>
<feature type="domain" description="Sulfotransferase" evidence="5">
    <location>
        <begin position="120"/>
        <end position="390"/>
    </location>
</feature>
<feature type="compositionally biased region" description="Polar residues" evidence="3">
    <location>
        <begin position="13"/>
        <end position="23"/>
    </location>
</feature>
<dbReference type="AlphaFoldDB" id="A0AAD9D8L7"/>
<evidence type="ECO:0000256" key="1">
    <source>
        <dbReference type="ARBA" id="ARBA00005771"/>
    </source>
</evidence>
<feature type="region of interest" description="Disordered" evidence="3">
    <location>
        <begin position="1"/>
        <end position="23"/>
    </location>
</feature>
<feature type="transmembrane region" description="Helical" evidence="4">
    <location>
        <begin position="46"/>
        <end position="70"/>
    </location>
</feature>
<evidence type="ECO:0000313" key="6">
    <source>
        <dbReference type="EMBL" id="KAK1736860.1"/>
    </source>
</evidence>
<dbReference type="Gene3D" id="3.40.50.300">
    <property type="entry name" value="P-loop containing nucleotide triphosphate hydrolases"/>
    <property type="match status" value="1"/>
</dbReference>
<gene>
    <name evidence="6" type="ORF">QTG54_012305</name>
</gene>
<organism evidence="6 7">
    <name type="scientific">Skeletonema marinoi</name>
    <dbReference type="NCBI Taxonomy" id="267567"/>
    <lineage>
        <taxon>Eukaryota</taxon>
        <taxon>Sar</taxon>
        <taxon>Stramenopiles</taxon>
        <taxon>Ochrophyta</taxon>
        <taxon>Bacillariophyta</taxon>
        <taxon>Coscinodiscophyceae</taxon>
        <taxon>Thalassiosirophycidae</taxon>
        <taxon>Thalassiosirales</taxon>
        <taxon>Skeletonemataceae</taxon>
        <taxon>Skeletonema</taxon>
        <taxon>Skeletonema marinoi-dohrnii complex</taxon>
    </lineage>
</organism>
<dbReference type="Pfam" id="PF00685">
    <property type="entry name" value="Sulfotransfer_1"/>
    <property type="match status" value="1"/>
</dbReference>
<dbReference type="GO" id="GO:0008146">
    <property type="term" value="F:sulfotransferase activity"/>
    <property type="evidence" value="ECO:0007669"/>
    <property type="project" value="InterPro"/>
</dbReference>
<evidence type="ECO:0000259" key="5">
    <source>
        <dbReference type="Pfam" id="PF00685"/>
    </source>
</evidence>
<evidence type="ECO:0000313" key="7">
    <source>
        <dbReference type="Proteomes" id="UP001224775"/>
    </source>
</evidence>
<reference evidence="6" key="1">
    <citation type="submission" date="2023-06" db="EMBL/GenBank/DDBJ databases">
        <title>Survivors Of The Sea: Transcriptome response of Skeletonema marinoi to long-term dormancy.</title>
        <authorList>
            <person name="Pinder M.I.M."/>
            <person name="Kourtchenko O."/>
            <person name="Robertson E.K."/>
            <person name="Larsson T."/>
            <person name="Maumus F."/>
            <person name="Osuna-Cruz C.M."/>
            <person name="Vancaester E."/>
            <person name="Stenow R."/>
            <person name="Vandepoele K."/>
            <person name="Ploug H."/>
            <person name="Bruchert V."/>
            <person name="Godhe A."/>
            <person name="Topel M."/>
        </authorList>
    </citation>
    <scope>NUCLEOTIDE SEQUENCE</scope>
    <source>
        <strain evidence="6">R05AC</strain>
    </source>
</reference>
<comment type="caution">
    <text evidence="6">The sequence shown here is derived from an EMBL/GenBank/DDBJ whole genome shotgun (WGS) entry which is preliminary data.</text>
</comment>
<keyword evidence="4" id="KW-1133">Transmembrane helix</keyword>
<evidence type="ECO:0000256" key="3">
    <source>
        <dbReference type="SAM" id="MobiDB-lite"/>
    </source>
</evidence>
<feature type="compositionally biased region" description="Basic and acidic residues" evidence="3">
    <location>
        <begin position="1"/>
        <end position="11"/>
    </location>
</feature>
<evidence type="ECO:0000256" key="2">
    <source>
        <dbReference type="ARBA" id="ARBA00022679"/>
    </source>
</evidence>